<feature type="coiled-coil region" evidence="1">
    <location>
        <begin position="57"/>
        <end position="91"/>
    </location>
</feature>
<dbReference type="KEGG" id="cser:CCO03_16185"/>
<gene>
    <name evidence="4" type="ORF">CCO03_16185</name>
</gene>
<evidence type="ECO:0000256" key="2">
    <source>
        <dbReference type="SAM" id="MobiDB-lite"/>
    </source>
</evidence>
<dbReference type="EMBL" id="CP021455">
    <property type="protein sequence ID" value="ARU06001.1"/>
    <property type="molecule type" value="Genomic_DNA"/>
</dbReference>
<dbReference type="PANTHER" id="PTHR40278:SF2">
    <property type="entry name" value="TYPE IV PILUS INNER MEMBRANE COMPONENT PILN"/>
    <property type="match status" value="1"/>
</dbReference>
<dbReference type="InterPro" id="IPR052534">
    <property type="entry name" value="Extracell_DNA_Util/SecSys_Comp"/>
</dbReference>
<dbReference type="PANTHER" id="PTHR40278">
    <property type="entry name" value="DNA UTILIZATION PROTEIN HOFN"/>
    <property type="match status" value="1"/>
</dbReference>
<evidence type="ECO:0000313" key="4">
    <source>
        <dbReference type="EMBL" id="ARU06001.1"/>
    </source>
</evidence>
<protein>
    <submittedName>
        <fullName evidence="4">Fimbrial protein</fullName>
    </submittedName>
</protein>
<proteinExistence type="predicted"/>
<accession>A0A1Y0ERH8</accession>
<organism evidence="4 5">
    <name type="scientific">Comamonas serinivorans</name>
    <dbReference type="NCBI Taxonomy" id="1082851"/>
    <lineage>
        <taxon>Bacteria</taxon>
        <taxon>Pseudomonadati</taxon>
        <taxon>Pseudomonadota</taxon>
        <taxon>Betaproteobacteria</taxon>
        <taxon>Burkholderiales</taxon>
        <taxon>Comamonadaceae</taxon>
        <taxon>Comamonas</taxon>
    </lineage>
</organism>
<dbReference type="RefSeq" id="WP_087282710.1">
    <property type="nucleotide sequence ID" value="NZ_CP021455.1"/>
</dbReference>
<keyword evidence="1" id="KW-0175">Coiled coil</keyword>
<sequence>MILINLLPHREAAKLRRKRDFNVAMFAAILAGVALAFLGYLWLQSQLADQAQRNQFLKTENTKLDETIKDVAGLEAEIQALIERQKAVEDLQADRNLPVQMINELVAYAPEGLYLRSLKQEGMAITMSGMAQSNERVSELLRRLNTESKTLVKPQLIEIVADKINISKTEQRPAFKFTVRALIQRPASEKADDPKGAASAGVKNG</sequence>
<dbReference type="InterPro" id="IPR007813">
    <property type="entry name" value="PilN"/>
</dbReference>
<keyword evidence="3" id="KW-0812">Transmembrane</keyword>
<evidence type="ECO:0000256" key="3">
    <source>
        <dbReference type="SAM" id="Phobius"/>
    </source>
</evidence>
<evidence type="ECO:0000313" key="5">
    <source>
        <dbReference type="Proteomes" id="UP000196138"/>
    </source>
</evidence>
<dbReference type="Proteomes" id="UP000196138">
    <property type="component" value="Chromosome"/>
</dbReference>
<keyword evidence="3" id="KW-0472">Membrane</keyword>
<dbReference type="GO" id="GO:0043107">
    <property type="term" value="P:type IV pilus-dependent motility"/>
    <property type="evidence" value="ECO:0007669"/>
    <property type="project" value="TreeGrafter"/>
</dbReference>
<keyword evidence="5" id="KW-1185">Reference proteome</keyword>
<feature type="region of interest" description="Disordered" evidence="2">
    <location>
        <begin position="186"/>
        <end position="205"/>
    </location>
</feature>
<evidence type="ECO:0000256" key="1">
    <source>
        <dbReference type="SAM" id="Coils"/>
    </source>
</evidence>
<reference evidence="4 5" key="1">
    <citation type="submission" date="2017-05" db="EMBL/GenBank/DDBJ databases">
        <authorList>
            <person name="Song R."/>
            <person name="Chenine A.L."/>
            <person name="Ruprecht R.M."/>
        </authorList>
    </citation>
    <scope>NUCLEOTIDE SEQUENCE [LARGE SCALE GENOMIC DNA]</scope>
    <source>
        <strain evidence="4 5">DSM 26136</strain>
    </source>
</reference>
<keyword evidence="3" id="KW-1133">Transmembrane helix</keyword>
<dbReference type="AlphaFoldDB" id="A0A1Y0ERH8"/>
<dbReference type="GO" id="GO:0043683">
    <property type="term" value="P:type IV pilus assembly"/>
    <property type="evidence" value="ECO:0007669"/>
    <property type="project" value="TreeGrafter"/>
</dbReference>
<feature type="transmembrane region" description="Helical" evidence="3">
    <location>
        <begin position="21"/>
        <end position="43"/>
    </location>
</feature>
<dbReference type="Pfam" id="PF05137">
    <property type="entry name" value="PilN"/>
    <property type="match status" value="1"/>
</dbReference>
<dbReference type="OrthoDB" id="5296173at2"/>
<name>A0A1Y0ERH8_9BURK</name>